<evidence type="ECO:0000256" key="3">
    <source>
        <dbReference type="ARBA" id="ARBA00022833"/>
    </source>
</evidence>
<dbReference type="EMBL" id="AMYB01000007">
    <property type="protein sequence ID" value="OAC99921.1"/>
    <property type="molecule type" value="Genomic_DNA"/>
</dbReference>
<dbReference type="VEuPathDB" id="FungiDB:MUCCIDRAFT_147251"/>
<dbReference type="InterPro" id="IPR004910">
    <property type="entry name" value="Yippee/Mis18/Cereblon"/>
</dbReference>
<evidence type="ECO:0000256" key="4">
    <source>
        <dbReference type="RuleBase" id="RU110713"/>
    </source>
</evidence>
<evidence type="ECO:0000256" key="1">
    <source>
        <dbReference type="ARBA" id="ARBA00005613"/>
    </source>
</evidence>
<dbReference type="Proteomes" id="UP000077051">
    <property type="component" value="Unassembled WGS sequence"/>
</dbReference>
<dbReference type="PANTHER" id="PTHR13848">
    <property type="entry name" value="PROTEIN YIPPEE-LIKE CG15309-RELATED"/>
    <property type="match status" value="1"/>
</dbReference>
<dbReference type="STRING" id="747725.A0A168IFZ7"/>
<accession>A0A168IFZ7</accession>
<evidence type="ECO:0000256" key="2">
    <source>
        <dbReference type="ARBA" id="ARBA00022723"/>
    </source>
</evidence>
<comment type="caution">
    <text evidence="6">The sequence shown here is derived from an EMBL/GenBank/DDBJ whole genome shotgun (WGS) entry which is preliminary data.</text>
</comment>
<reference evidence="6 7" key="1">
    <citation type="submission" date="2015-06" db="EMBL/GenBank/DDBJ databases">
        <title>Expansion of signal transduction pathways in fungi by whole-genome duplication.</title>
        <authorList>
            <consortium name="DOE Joint Genome Institute"/>
            <person name="Corrochano L.M."/>
            <person name="Kuo A."/>
            <person name="Marcet-Houben M."/>
            <person name="Polaino S."/>
            <person name="Salamov A."/>
            <person name="Villalobos J.M."/>
            <person name="Alvarez M.I."/>
            <person name="Avalos J."/>
            <person name="Benito E.P."/>
            <person name="Benoit I."/>
            <person name="Burger G."/>
            <person name="Camino L.P."/>
            <person name="Canovas D."/>
            <person name="Cerda-Olmedo E."/>
            <person name="Cheng J.-F."/>
            <person name="Dominguez A."/>
            <person name="Elias M."/>
            <person name="Eslava A.P."/>
            <person name="Glaser F."/>
            <person name="Grimwood J."/>
            <person name="Gutierrez G."/>
            <person name="Heitman J."/>
            <person name="Henrissat B."/>
            <person name="Iturriaga E.A."/>
            <person name="Lang B.F."/>
            <person name="Lavin J.L."/>
            <person name="Lee S."/>
            <person name="Li W."/>
            <person name="Lindquist E."/>
            <person name="Lopez-Garcia S."/>
            <person name="Luque E.M."/>
            <person name="Marcos A.T."/>
            <person name="Martin J."/>
            <person name="Mccluskey K."/>
            <person name="Medina H.R."/>
            <person name="Miralles-Duran A."/>
            <person name="Miyazaki A."/>
            <person name="Munoz-Torres E."/>
            <person name="Oguiza J.A."/>
            <person name="Ohm R."/>
            <person name="Olmedo M."/>
            <person name="Orejas M."/>
            <person name="Ortiz-Castellanos L."/>
            <person name="Pisabarro A.G."/>
            <person name="Rodriguez-Romero J."/>
            <person name="Ruiz-Herrera J."/>
            <person name="Ruiz-Vazquez R."/>
            <person name="Sanz C."/>
            <person name="Schackwitz W."/>
            <person name="Schmutz J."/>
            <person name="Shahriari M."/>
            <person name="Shelest E."/>
            <person name="Silva-Franco F."/>
            <person name="Soanes D."/>
            <person name="Syed K."/>
            <person name="Tagua V.G."/>
            <person name="Talbot N.J."/>
            <person name="Thon M."/>
            <person name="De Vries R.P."/>
            <person name="Wiebenga A."/>
            <person name="Yadav J.S."/>
            <person name="Braun E.L."/>
            <person name="Baker S."/>
            <person name="Garre V."/>
            <person name="Horwitz B."/>
            <person name="Torres-Martinez S."/>
            <person name="Idnurm A."/>
            <person name="Herrera-Estrella A."/>
            <person name="Gabaldon T."/>
            <person name="Grigoriev I.V."/>
        </authorList>
    </citation>
    <scope>NUCLEOTIDE SEQUENCE [LARGE SCALE GENOMIC DNA]</scope>
    <source>
        <strain evidence="6 7">CBS 277.49</strain>
    </source>
</reference>
<dbReference type="OrthoDB" id="6407410at2759"/>
<evidence type="ECO:0000313" key="7">
    <source>
        <dbReference type="Proteomes" id="UP000077051"/>
    </source>
</evidence>
<comment type="similarity">
    <text evidence="1 4">Belongs to the yippee family.</text>
</comment>
<dbReference type="AlphaFoldDB" id="A0A168IFZ7"/>
<evidence type="ECO:0000313" key="6">
    <source>
        <dbReference type="EMBL" id="OAC99921.1"/>
    </source>
</evidence>
<protein>
    <recommendedName>
        <fullName evidence="4">Protein yippee-like</fullName>
    </recommendedName>
</protein>
<dbReference type="PROSITE" id="PS51792">
    <property type="entry name" value="YIPPEE"/>
    <property type="match status" value="1"/>
</dbReference>
<keyword evidence="2" id="KW-0479">Metal-binding</keyword>
<feature type="domain" description="Yippee" evidence="5">
    <location>
        <begin position="14"/>
        <end position="111"/>
    </location>
</feature>
<organism evidence="6 7">
    <name type="scientific">Mucor lusitanicus CBS 277.49</name>
    <dbReference type="NCBI Taxonomy" id="747725"/>
    <lineage>
        <taxon>Eukaryota</taxon>
        <taxon>Fungi</taxon>
        <taxon>Fungi incertae sedis</taxon>
        <taxon>Mucoromycota</taxon>
        <taxon>Mucoromycotina</taxon>
        <taxon>Mucoromycetes</taxon>
        <taxon>Mucorales</taxon>
        <taxon>Mucorineae</taxon>
        <taxon>Mucoraceae</taxon>
        <taxon>Mucor</taxon>
    </lineage>
</organism>
<dbReference type="InterPro" id="IPR039058">
    <property type="entry name" value="Yippee_fam"/>
</dbReference>
<keyword evidence="3" id="KW-0862">Zinc</keyword>
<sequence>MGLYYRTYLEGPSAVYGCLDCGTHLATSESIISRQFQGQHGQAFLFDKVVNISFGKAEDRDMTTGLHRVRDISCIQCSKMLGWTYVKAYNADNRYKEGKFILEKKLLKDLSTKALAESIEYI</sequence>
<dbReference type="GO" id="GO:0046872">
    <property type="term" value="F:metal ion binding"/>
    <property type="evidence" value="ECO:0007669"/>
    <property type="project" value="UniProtKB-KW"/>
</dbReference>
<keyword evidence="7" id="KW-1185">Reference proteome</keyword>
<proteinExistence type="inferred from homology"/>
<dbReference type="Pfam" id="PF03226">
    <property type="entry name" value="Yippee-Mis18"/>
    <property type="match status" value="1"/>
</dbReference>
<gene>
    <name evidence="6" type="ORF">MUCCIDRAFT_147251</name>
</gene>
<dbReference type="InterPro" id="IPR034751">
    <property type="entry name" value="Yippee"/>
</dbReference>
<evidence type="ECO:0000259" key="5">
    <source>
        <dbReference type="PROSITE" id="PS51792"/>
    </source>
</evidence>
<name>A0A168IFZ7_MUCCL</name>